<dbReference type="Proteomes" id="UP001595900">
    <property type="component" value="Unassembled WGS sequence"/>
</dbReference>
<dbReference type="PANTHER" id="PTHR44846:SF1">
    <property type="entry name" value="MANNOSYL-D-GLYCERATE TRANSPORT_METABOLISM SYSTEM REPRESSOR MNGR-RELATED"/>
    <property type="match status" value="1"/>
</dbReference>
<dbReference type="SUPFAM" id="SSF46785">
    <property type="entry name" value="Winged helix' DNA-binding domain"/>
    <property type="match status" value="1"/>
</dbReference>
<protein>
    <submittedName>
        <fullName evidence="5">GntR family transcriptional regulator</fullName>
    </submittedName>
</protein>
<dbReference type="InterPro" id="IPR000524">
    <property type="entry name" value="Tscrpt_reg_HTH_GntR"/>
</dbReference>
<dbReference type="InterPro" id="IPR036388">
    <property type="entry name" value="WH-like_DNA-bd_sf"/>
</dbReference>
<proteinExistence type="predicted"/>
<dbReference type="Gene3D" id="1.10.10.10">
    <property type="entry name" value="Winged helix-like DNA-binding domain superfamily/Winged helix DNA-binding domain"/>
    <property type="match status" value="1"/>
</dbReference>
<dbReference type="SMART" id="SM00345">
    <property type="entry name" value="HTH_GNTR"/>
    <property type="match status" value="1"/>
</dbReference>
<sequence length="249" mass="27264">MTTPLHERIAADLRDRIVSGRLAVGDHVPSESELQQEWQGSRAPVRQALAALRAEGLIAGPRGRPPVVQKHQVSQPFDTLLSFSSWVQLMGSSPGQRTVEIARRGADAAVAEHLEIEVGDPVVQLVRLRSMDDEPVMVERTSFKLKYGKTLFEHDPDAGSIYAHLISQGLEVGVASHVIDAVPANDQDRRLLGVGIGTPLLREQRTAHTVDGDVFEFSDDRYRADRVSFTIHNTPEGRASLGRTQPSGS</sequence>
<evidence type="ECO:0000256" key="3">
    <source>
        <dbReference type="ARBA" id="ARBA00023163"/>
    </source>
</evidence>
<dbReference type="RefSeq" id="WP_390232132.1">
    <property type="nucleotide sequence ID" value="NZ_JBHSCN010000022.1"/>
</dbReference>
<keyword evidence="2" id="KW-0238">DNA-binding</keyword>
<reference evidence="6" key="1">
    <citation type="journal article" date="2019" name="Int. J. Syst. Evol. Microbiol.">
        <title>The Global Catalogue of Microorganisms (GCM) 10K type strain sequencing project: providing services to taxonomists for standard genome sequencing and annotation.</title>
        <authorList>
            <consortium name="The Broad Institute Genomics Platform"/>
            <consortium name="The Broad Institute Genome Sequencing Center for Infectious Disease"/>
            <person name="Wu L."/>
            <person name="Ma J."/>
        </authorList>
    </citation>
    <scope>NUCLEOTIDE SEQUENCE [LARGE SCALE GENOMIC DNA]</scope>
    <source>
        <strain evidence="6">CGMCC 1.10363</strain>
    </source>
</reference>
<keyword evidence="6" id="KW-1185">Reference proteome</keyword>
<dbReference type="SMART" id="SM00866">
    <property type="entry name" value="UTRA"/>
    <property type="match status" value="1"/>
</dbReference>
<organism evidence="5 6">
    <name type="scientific">Gryllotalpicola reticulitermitis</name>
    <dbReference type="NCBI Taxonomy" id="1184153"/>
    <lineage>
        <taxon>Bacteria</taxon>
        <taxon>Bacillati</taxon>
        <taxon>Actinomycetota</taxon>
        <taxon>Actinomycetes</taxon>
        <taxon>Micrococcales</taxon>
        <taxon>Microbacteriaceae</taxon>
        <taxon>Gryllotalpicola</taxon>
    </lineage>
</organism>
<keyword evidence="1" id="KW-0805">Transcription regulation</keyword>
<dbReference type="Pfam" id="PF00392">
    <property type="entry name" value="GntR"/>
    <property type="match status" value="1"/>
</dbReference>
<dbReference type="SUPFAM" id="SSF64288">
    <property type="entry name" value="Chorismate lyase-like"/>
    <property type="match status" value="1"/>
</dbReference>
<evidence type="ECO:0000256" key="2">
    <source>
        <dbReference type="ARBA" id="ARBA00023125"/>
    </source>
</evidence>
<dbReference type="PROSITE" id="PS50949">
    <property type="entry name" value="HTH_GNTR"/>
    <property type="match status" value="1"/>
</dbReference>
<dbReference type="PANTHER" id="PTHR44846">
    <property type="entry name" value="MANNOSYL-D-GLYCERATE TRANSPORT/METABOLISM SYSTEM REPRESSOR MNGR-RELATED"/>
    <property type="match status" value="1"/>
</dbReference>
<evidence type="ECO:0000259" key="4">
    <source>
        <dbReference type="PROSITE" id="PS50949"/>
    </source>
</evidence>
<dbReference type="InterPro" id="IPR011663">
    <property type="entry name" value="UTRA"/>
</dbReference>
<comment type="caution">
    <text evidence="5">The sequence shown here is derived from an EMBL/GenBank/DDBJ whole genome shotgun (WGS) entry which is preliminary data.</text>
</comment>
<accession>A0ABV8QB82</accession>
<dbReference type="EMBL" id="JBHSCN010000022">
    <property type="protein sequence ID" value="MFC4245207.1"/>
    <property type="molecule type" value="Genomic_DNA"/>
</dbReference>
<dbReference type="InterPro" id="IPR028978">
    <property type="entry name" value="Chorismate_lyase_/UTRA_dom_sf"/>
</dbReference>
<gene>
    <name evidence="5" type="ORF">ACFOYW_17700</name>
</gene>
<dbReference type="Pfam" id="PF07702">
    <property type="entry name" value="UTRA"/>
    <property type="match status" value="1"/>
</dbReference>
<dbReference type="InterPro" id="IPR050679">
    <property type="entry name" value="Bact_HTH_transcr_reg"/>
</dbReference>
<dbReference type="Gene3D" id="3.40.1410.10">
    <property type="entry name" value="Chorismate lyase-like"/>
    <property type="match status" value="1"/>
</dbReference>
<name>A0ABV8QB82_9MICO</name>
<keyword evidence="3" id="KW-0804">Transcription</keyword>
<dbReference type="CDD" id="cd07377">
    <property type="entry name" value="WHTH_GntR"/>
    <property type="match status" value="1"/>
</dbReference>
<feature type="domain" description="HTH gntR-type" evidence="4">
    <location>
        <begin position="3"/>
        <end position="71"/>
    </location>
</feature>
<dbReference type="InterPro" id="IPR036390">
    <property type="entry name" value="WH_DNA-bd_sf"/>
</dbReference>
<evidence type="ECO:0000313" key="5">
    <source>
        <dbReference type="EMBL" id="MFC4245207.1"/>
    </source>
</evidence>
<evidence type="ECO:0000256" key="1">
    <source>
        <dbReference type="ARBA" id="ARBA00023015"/>
    </source>
</evidence>
<dbReference type="PRINTS" id="PR00035">
    <property type="entry name" value="HTHGNTR"/>
</dbReference>
<evidence type="ECO:0000313" key="6">
    <source>
        <dbReference type="Proteomes" id="UP001595900"/>
    </source>
</evidence>